<evidence type="ECO:0000313" key="6">
    <source>
        <dbReference type="Proteomes" id="UP000276834"/>
    </source>
</evidence>
<organism evidence="5 6">
    <name type="scientific">Chloebia gouldiae</name>
    <name type="common">Gouldian finch</name>
    <name type="synonym">Erythrura gouldiae</name>
    <dbReference type="NCBI Taxonomy" id="44316"/>
    <lineage>
        <taxon>Eukaryota</taxon>
        <taxon>Metazoa</taxon>
        <taxon>Chordata</taxon>
        <taxon>Craniata</taxon>
        <taxon>Vertebrata</taxon>
        <taxon>Euteleostomi</taxon>
        <taxon>Archelosauria</taxon>
        <taxon>Archosauria</taxon>
        <taxon>Dinosauria</taxon>
        <taxon>Saurischia</taxon>
        <taxon>Theropoda</taxon>
        <taxon>Coelurosauria</taxon>
        <taxon>Aves</taxon>
        <taxon>Neognathae</taxon>
        <taxon>Neoaves</taxon>
        <taxon>Telluraves</taxon>
        <taxon>Australaves</taxon>
        <taxon>Passeriformes</taxon>
        <taxon>Passeroidea</taxon>
        <taxon>Passeridae</taxon>
        <taxon>Chloebia</taxon>
    </lineage>
</organism>
<dbReference type="EMBL" id="QUSF01000045">
    <property type="protein sequence ID" value="RLV98097.1"/>
    <property type="molecule type" value="Genomic_DNA"/>
</dbReference>
<keyword evidence="1" id="KW-0378">Hydrolase</keyword>
<dbReference type="OrthoDB" id="42638at2759"/>
<evidence type="ECO:0000259" key="4">
    <source>
        <dbReference type="Pfam" id="PF03629"/>
    </source>
</evidence>
<dbReference type="AlphaFoldDB" id="A0A3L8S7U9"/>
<protein>
    <recommendedName>
        <fullName evidence="4">Sialate O-acetylesterase domain-containing protein</fullName>
    </recommendedName>
</protein>
<evidence type="ECO:0000256" key="1">
    <source>
        <dbReference type="ARBA" id="ARBA00022801"/>
    </source>
</evidence>
<dbReference type="GO" id="GO:0001681">
    <property type="term" value="F:sialate O-acetylesterase activity"/>
    <property type="evidence" value="ECO:0007669"/>
    <property type="project" value="InterPro"/>
</dbReference>
<dbReference type="Gene3D" id="3.40.50.1110">
    <property type="entry name" value="SGNH hydrolase"/>
    <property type="match status" value="2"/>
</dbReference>
<proteinExistence type="predicted"/>
<reference evidence="5 6" key="1">
    <citation type="journal article" date="2018" name="Proc. R. Soc. B">
        <title>A non-coding region near Follistatin controls head colour polymorphism in the Gouldian finch.</title>
        <authorList>
            <person name="Toomey M.B."/>
            <person name="Marques C.I."/>
            <person name="Andrade P."/>
            <person name="Araujo P.M."/>
            <person name="Sabatino S."/>
            <person name="Gazda M.A."/>
            <person name="Afonso S."/>
            <person name="Lopes R.J."/>
            <person name="Corbo J.C."/>
            <person name="Carneiro M."/>
        </authorList>
    </citation>
    <scope>NUCLEOTIDE SEQUENCE [LARGE SCALE GENOMIC DNA]</scope>
    <source>
        <strain evidence="5">Red01</strain>
        <tissue evidence="5">Muscle</tissue>
    </source>
</reference>
<evidence type="ECO:0000256" key="3">
    <source>
        <dbReference type="SAM" id="SignalP"/>
    </source>
</evidence>
<sequence>MAAWALLVLLALAPAVAGGVLSFASYYGDHMVLQQKPSGAVVWGHGEPGAMVTLTLSGASGLIIVEKTAQVKGPSGTWTTVLDPMDRGGPYALTAEQGLENVTLQDIYFGDVWLCSGQSNMAMTVLQVANASQELAAATRYPYIRIFAVAPARSEVELEDLEQIDLPWSIPTAENLGHGNFTYFSAVCWLLGRSLYEALGSPIGLVEVAWGGTPIEAWSSRRVLQACGLPEDTGSTSPHQHLSGPQTPSVLWNAMIHPLLNMTLRGVAWYQGEPPFLSPGVEQPPLSHRALTSPSFWGTGEANAFLNTDQYNCTFPALIADWRWAFHTGSARQTEPLLPFGFVQLSTYRRRSADDSFARLRWHQTADLGVVPNARMPSTFMAVAMDLGDEHSPYGSIHPRDKQNVAHRLLLGAMAVAYGDKGLVFQGPYPTRAILEVTRGLLNVTYSQELICHQRDAQAFEVCCPSQASPCQWLLAPVVAVGSRTVTLALSGCRTLVLGLRYAWAEWPCEYQACPLYNSQGLPAPPFLLDTHPAGNAAGGRELLLLPGSMASLRALTALRRLKEVSSEIALLTAQRADPAPGQPGRPPSPVMGWSSSSEQAEAAASRRYRVTARSACRFPRIFITFPSSGHRR</sequence>
<evidence type="ECO:0000256" key="2">
    <source>
        <dbReference type="SAM" id="MobiDB-lite"/>
    </source>
</evidence>
<dbReference type="InterPro" id="IPR036514">
    <property type="entry name" value="SGNH_hydro_sf"/>
</dbReference>
<keyword evidence="6" id="KW-1185">Reference proteome</keyword>
<dbReference type="STRING" id="44316.ENSEGOP00005011097"/>
<dbReference type="InterPro" id="IPR039329">
    <property type="entry name" value="SIAE"/>
</dbReference>
<feature type="signal peptide" evidence="3">
    <location>
        <begin position="1"/>
        <end position="18"/>
    </location>
</feature>
<dbReference type="GO" id="GO:0005975">
    <property type="term" value="P:carbohydrate metabolic process"/>
    <property type="evidence" value="ECO:0007669"/>
    <property type="project" value="TreeGrafter"/>
</dbReference>
<feature type="region of interest" description="Disordered" evidence="2">
    <location>
        <begin position="575"/>
        <end position="597"/>
    </location>
</feature>
<feature type="compositionally biased region" description="Pro residues" evidence="2">
    <location>
        <begin position="581"/>
        <end position="590"/>
    </location>
</feature>
<evidence type="ECO:0000313" key="5">
    <source>
        <dbReference type="EMBL" id="RLV98097.1"/>
    </source>
</evidence>
<dbReference type="InterPro" id="IPR005181">
    <property type="entry name" value="SASA"/>
</dbReference>
<dbReference type="SUPFAM" id="SSF52266">
    <property type="entry name" value="SGNH hydrolase"/>
    <property type="match status" value="1"/>
</dbReference>
<dbReference type="PANTHER" id="PTHR22901:SF0">
    <property type="entry name" value="SIALATE O-ACETYLESTERASE"/>
    <property type="match status" value="1"/>
</dbReference>
<dbReference type="Proteomes" id="UP000276834">
    <property type="component" value="Unassembled WGS sequence"/>
</dbReference>
<gene>
    <name evidence="5" type="ORF">DV515_00011098</name>
</gene>
<dbReference type="PANTHER" id="PTHR22901">
    <property type="entry name" value="SIALATE O-ACETYLESTERASE"/>
    <property type="match status" value="1"/>
</dbReference>
<keyword evidence="3" id="KW-0732">Signal</keyword>
<comment type="caution">
    <text evidence="5">The sequence shown here is derived from an EMBL/GenBank/DDBJ whole genome shotgun (WGS) entry which is preliminary data.</text>
</comment>
<feature type="chain" id="PRO_5017966953" description="Sialate O-acetylesterase domain-containing protein" evidence="3">
    <location>
        <begin position="19"/>
        <end position="633"/>
    </location>
</feature>
<feature type="domain" description="Sialate O-acetylesterase" evidence="4">
    <location>
        <begin position="111"/>
        <end position="273"/>
    </location>
</feature>
<accession>A0A3L8S7U9</accession>
<name>A0A3L8S7U9_CHLGU</name>
<dbReference type="Pfam" id="PF03629">
    <property type="entry name" value="SASA"/>
    <property type="match status" value="1"/>
</dbReference>